<evidence type="ECO:0000256" key="10">
    <source>
        <dbReference type="ARBA" id="ARBA00049339"/>
    </source>
</evidence>
<accession>A0AAW6RNF6</accession>
<dbReference type="PANTHER" id="PTHR11956">
    <property type="entry name" value="ARGINYL-TRNA SYNTHETASE"/>
    <property type="match status" value="1"/>
</dbReference>
<dbReference type="HAMAP" id="MF_00123">
    <property type="entry name" value="Arg_tRNA_synth"/>
    <property type="match status" value="1"/>
</dbReference>
<evidence type="ECO:0000256" key="3">
    <source>
        <dbReference type="ARBA" id="ARBA00011245"/>
    </source>
</evidence>
<comment type="subcellular location">
    <subcellularLocation>
        <location evidence="1 11">Cytoplasm</location>
    </subcellularLocation>
</comment>
<evidence type="ECO:0000256" key="6">
    <source>
        <dbReference type="ARBA" id="ARBA00022741"/>
    </source>
</evidence>
<comment type="caution">
    <text evidence="15">The sequence shown here is derived from an EMBL/GenBank/DDBJ whole genome shotgun (WGS) entry which is preliminary data.</text>
</comment>
<dbReference type="PROSITE" id="PS00178">
    <property type="entry name" value="AA_TRNA_LIGASE_I"/>
    <property type="match status" value="1"/>
</dbReference>
<dbReference type="Gene3D" id="1.10.730.10">
    <property type="entry name" value="Isoleucyl-tRNA Synthetase, Domain 1"/>
    <property type="match status" value="1"/>
</dbReference>
<evidence type="ECO:0000256" key="12">
    <source>
        <dbReference type="RuleBase" id="RU363038"/>
    </source>
</evidence>
<dbReference type="InterPro" id="IPR035684">
    <property type="entry name" value="ArgRS_core"/>
</dbReference>
<dbReference type="SMART" id="SM00836">
    <property type="entry name" value="DALR_1"/>
    <property type="match status" value="1"/>
</dbReference>
<gene>
    <name evidence="11 15" type="primary">argS</name>
    <name evidence="15" type="ORF">QB898_10630</name>
</gene>
<dbReference type="PRINTS" id="PR01038">
    <property type="entry name" value="TRNASYNTHARG"/>
</dbReference>
<evidence type="ECO:0000256" key="11">
    <source>
        <dbReference type="HAMAP-Rule" id="MF_00123"/>
    </source>
</evidence>
<dbReference type="CDD" id="cd00671">
    <property type="entry name" value="ArgRS_core"/>
    <property type="match status" value="1"/>
</dbReference>
<dbReference type="Pfam" id="PF00750">
    <property type="entry name" value="tRNA-synt_1d"/>
    <property type="match status" value="1"/>
</dbReference>
<evidence type="ECO:0000256" key="9">
    <source>
        <dbReference type="ARBA" id="ARBA00023146"/>
    </source>
</evidence>
<dbReference type="SMART" id="SM01016">
    <property type="entry name" value="Arg_tRNA_synt_N"/>
    <property type="match status" value="1"/>
</dbReference>
<dbReference type="AlphaFoldDB" id="A0AAW6RNF6"/>
<feature type="domain" description="Arginyl tRNA synthetase N-terminal" evidence="14">
    <location>
        <begin position="6"/>
        <end position="92"/>
    </location>
</feature>
<dbReference type="EC" id="6.1.1.19" evidence="11"/>
<dbReference type="Pfam" id="PF03485">
    <property type="entry name" value="Arg_tRNA_synt_N"/>
    <property type="match status" value="1"/>
</dbReference>
<keyword evidence="8 11" id="KW-0648">Protein biosynthesis</keyword>
<feature type="short sequence motif" description="'HIGH' region" evidence="11">
    <location>
        <begin position="128"/>
        <end position="138"/>
    </location>
</feature>
<dbReference type="EMBL" id="JARVII010000025">
    <property type="protein sequence ID" value="MDG9700156.1"/>
    <property type="molecule type" value="Genomic_DNA"/>
</dbReference>
<dbReference type="GO" id="GO:0005737">
    <property type="term" value="C:cytoplasm"/>
    <property type="evidence" value="ECO:0007669"/>
    <property type="project" value="UniProtKB-SubCell"/>
</dbReference>
<dbReference type="SUPFAM" id="SSF55190">
    <property type="entry name" value="Arginyl-tRNA synthetase (ArgRS), N-terminal 'additional' domain"/>
    <property type="match status" value="1"/>
</dbReference>
<dbReference type="Gene3D" id="3.40.50.620">
    <property type="entry name" value="HUPs"/>
    <property type="match status" value="1"/>
</dbReference>
<evidence type="ECO:0000256" key="4">
    <source>
        <dbReference type="ARBA" id="ARBA00022490"/>
    </source>
</evidence>
<dbReference type="SUPFAM" id="SSF47323">
    <property type="entry name" value="Anticodon-binding domain of a subclass of class I aminoacyl-tRNA synthetases"/>
    <property type="match status" value="1"/>
</dbReference>
<protein>
    <recommendedName>
        <fullName evidence="11">Arginine--tRNA ligase</fullName>
        <ecNumber evidence="11">6.1.1.19</ecNumber>
    </recommendedName>
    <alternativeName>
        <fullName evidence="11">Arginyl-tRNA synthetase</fullName>
        <shortName evidence="11">ArgRS</shortName>
    </alternativeName>
</protein>
<evidence type="ECO:0000259" key="14">
    <source>
        <dbReference type="SMART" id="SM01016"/>
    </source>
</evidence>
<evidence type="ECO:0000313" key="16">
    <source>
        <dbReference type="Proteomes" id="UP001237156"/>
    </source>
</evidence>
<dbReference type="Gene3D" id="3.30.1360.70">
    <property type="entry name" value="Arginyl tRNA synthetase N-terminal domain"/>
    <property type="match status" value="1"/>
</dbReference>
<dbReference type="Proteomes" id="UP001237156">
    <property type="component" value="Unassembled WGS sequence"/>
</dbReference>
<dbReference type="Pfam" id="PF05746">
    <property type="entry name" value="DALR_1"/>
    <property type="match status" value="1"/>
</dbReference>
<feature type="domain" description="DALR anticodon binding" evidence="13">
    <location>
        <begin position="440"/>
        <end position="706"/>
    </location>
</feature>
<keyword evidence="4 11" id="KW-0963">Cytoplasm</keyword>
<dbReference type="InterPro" id="IPR014729">
    <property type="entry name" value="Rossmann-like_a/b/a_fold"/>
</dbReference>
<proteinExistence type="inferred from homology"/>
<dbReference type="GO" id="GO:0004814">
    <property type="term" value="F:arginine-tRNA ligase activity"/>
    <property type="evidence" value="ECO:0007669"/>
    <property type="project" value="UniProtKB-UniRule"/>
</dbReference>
<dbReference type="PANTHER" id="PTHR11956:SF5">
    <property type="entry name" value="ARGININE--TRNA LIGASE, CYTOPLASMIC"/>
    <property type="match status" value="1"/>
</dbReference>
<dbReference type="InterPro" id="IPR001278">
    <property type="entry name" value="Arg-tRNA-ligase"/>
</dbReference>
<evidence type="ECO:0000256" key="8">
    <source>
        <dbReference type="ARBA" id="ARBA00022917"/>
    </source>
</evidence>
<dbReference type="InterPro" id="IPR001412">
    <property type="entry name" value="aa-tRNA-synth_I_CS"/>
</dbReference>
<dbReference type="InterPro" id="IPR009080">
    <property type="entry name" value="tRNAsynth_Ia_anticodon-bd"/>
</dbReference>
<keyword evidence="7 11" id="KW-0067">ATP-binding</keyword>
<keyword evidence="9 11" id="KW-0030">Aminoacyl-tRNA synthetase</keyword>
<evidence type="ECO:0000256" key="5">
    <source>
        <dbReference type="ARBA" id="ARBA00022598"/>
    </source>
</evidence>
<keyword evidence="5 11" id="KW-0436">Ligase</keyword>
<dbReference type="InterPro" id="IPR005148">
    <property type="entry name" value="Arg-tRNA-synth_N"/>
</dbReference>
<name>A0AAW6RNF6_9BURK</name>
<evidence type="ECO:0000313" key="15">
    <source>
        <dbReference type="EMBL" id="MDG9700156.1"/>
    </source>
</evidence>
<dbReference type="NCBIfam" id="TIGR00456">
    <property type="entry name" value="argS"/>
    <property type="match status" value="1"/>
</dbReference>
<comment type="subunit">
    <text evidence="3 11">Monomer.</text>
</comment>
<dbReference type="SUPFAM" id="SSF52374">
    <property type="entry name" value="Nucleotidylyl transferase"/>
    <property type="match status" value="1"/>
</dbReference>
<comment type="similarity">
    <text evidence="2 11 12">Belongs to the class-I aminoacyl-tRNA synthetase family.</text>
</comment>
<reference evidence="15 16" key="1">
    <citation type="submission" date="2023-04" db="EMBL/GenBank/DDBJ databases">
        <title>Ottowia paracancer sp. nov., isolated from human stomach.</title>
        <authorList>
            <person name="Song Y."/>
        </authorList>
    </citation>
    <scope>NUCLEOTIDE SEQUENCE [LARGE SCALE GENOMIC DNA]</scope>
    <source>
        <strain evidence="15 16">10c7w1</strain>
    </source>
</reference>
<sequence length="706" mass="79455">MQTVKTELLDALQAALEALLPGAGDKAAFESPRQAAHGDLACTAAMQLAKPLKSNPRAVAEQLKAALLATPAFARWVDALEIAGPGFINIRLKPAAKQQTVREVLALKENYGRQAQTRDRVLVEFVSANPTGPLHVGHGRQAALGDAICNLLASQGWQVTREFYYNDAGVQIDTLTTSVQLRAQGIKPGDANWPEAAYNGDYIQDIANDFLARKTVQADDRSFTASGDASDREGIRQFAVAYLRREQDLDLKAFDVRFDNYYLESSLYSSGRVQATVQKLIASGHTYEEGGALWLRTTDFGDDKDRVMRKQDGTYTYFLPDVAYHIAKWERGFHKAINIQGTDHHGTIARVRAGLQAAGVGIPQGYPDYVLHTMVRVMRGGQEVKISKRAGSYVTLRDLIEWTSKDAVRFFLLSRKPDTEYTFDVDLAIQKNNDNPVYYVQYAHARICSVLEQWIVEEIGWPAIARENENTFKGLLLDIFFAIKEEGESIHEDVKREFSILLANSCGVEENFADASKKIRQILDQMQNQRTEEKSKDVCDIRKYIDGIEVEKWHIGKHAKKLLDALVSRHPDVKVLFSHAQSLKSYLRDYERNDNSVPKILKLFDIYFFWEKVDLEKLISQAELDLVAKIAMYPDVLKEAADEFAPHNIAFYLRDLAASYHSYYAADRVLVEDKSIKIARLALLRATLQVLKNGLQLLGVSAPERM</sequence>
<evidence type="ECO:0000256" key="2">
    <source>
        <dbReference type="ARBA" id="ARBA00005594"/>
    </source>
</evidence>
<keyword evidence="6 11" id="KW-0547">Nucleotide-binding</keyword>
<dbReference type="GO" id="GO:0005524">
    <property type="term" value="F:ATP binding"/>
    <property type="evidence" value="ECO:0007669"/>
    <property type="project" value="UniProtKB-UniRule"/>
</dbReference>
<dbReference type="GO" id="GO:0006420">
    <property type="term" value="P:arginyl-tRNA aminoacylation"/>
    <property type="evidence" value="ECO:0007669"/>
    <property type="project" value="UniProtKB-UniRule"/>
</dbReference>
<evidence type="ECO:0000259" key="13">
    <source>
        <dbReference type="SMART" id="SM00836"/>
    </source>
</evidence>
<dbReference type="FunFam" id="3.40.50.620:FF:000062">
    <property type="entry name" value="Arginine--tRNA ligase"/>
    <property type="match status" value="1"/>
</dbReference>
<dbReference type="InterPro" id="IPR008909">
    <property type="entry name" value="DALR_anticod-bd"/>
</dbReference>
<evidence type="ECO:0000256" key="1">
    <source>
        <dbReference type="ARBA" id="ARBA00004496"/>
    </source>
</evidence>
<dbReference type="InterPro" id="IPR036695">
    <property type="entry name" value="Arg-tRNA-synth_N_sf"/>
</dbReference>
<evidence type="ECO:0000256" key="7">
    <source>
        <dbReference type="ARBA" id="ARBA00022840"/>
    </source>
</evidence>
<organism evidence="15 16">
    <name type="scientific">Ottowia cancrivicina</name>
    <dbReference type="NCBI Taxonomy" id="3040346"/>
    <lineage>
        <taxon>Bacteria</taxon>
        <taxon>Pseudomonadati</taxon>
        <taxon>Pseudomonadota</taxon>
        <taxon>Betaproteobacteria</taxon>
        <taxon>Burkholderiales</taxon>
        <taxon>Comamonadaceae</taxon>
        <taxon>Ottowia</taxon>
    </lineage>
</organism>
<keyword evidence="16" id="KW-1185">Reference proteome</keyword>
<comment type="catalytic activity">
    <reaction evidence="10 11">
        <text>tRNA(Arg) + L-arginine + ATP = L-arginyl-tRNA(Arg) + AMP + diphosphate</text>
        <dbReference type="Rhea" id="RHEA:20301"/>
        <dbReference type="Rhea" id="RHEA-COMP:9658"/>
        <dbReference type="Rhea" id="RHEA-COMP:9673"/>
        <dbReference type="ChEBI" id="CHEBI:30616"/>
        <dbReference type="ChEBI" id="CHEBI:32682"/>
        <dbReference type="ChEBI" id="CHEBI:33019"/>
        <dbReference type="ChEBI" id="CHEBI:78442"/>
        <dbReference type="ChEBI" id="CHEBI:78513"/>
        <dbReference type="ChEBI" id="CHEBI:456215"/>
        <dbReference type="EC" id="6.1.1.19"/>
    </reaction>
</comment>